<evidence type="ECO:0000313" key="3">
    <source>
        <dbReference type="EMBL" id="CUV02257.1"/>
    </source>
</evidence>
<proteinExistence type="predicted"/>
<gene>
    <name evidence="3" type="ORF">MGWOODY_Clf2082</name>
</gene>
<dbReference type="InterPro" id="IPR003673">
    <property type="entry name" value="CoA-Trfase_fam_III"/>
</dbReference>
<accession>A0A170Q9Y6</accession>
<evidence type="ECO:0000256" key="2">
    <source>
        <dbReference type="SAM" id="MobiDB-lite"/>
    </source>
</evidence>
<feature type="compositionally biased region" description="Basic and acidic residues" evidence="2">
    <location>
        <begin position="44"/>
        <end position="53"/>
    </location>
</feature>
<dbReference type="Pfam" id="PF02515">
    <property type="entry name" value="CoA_transf_3"/>
    <property type="match status" value="1"/>
</dbReference>
<dbReference type="InterPro" id="IPR023606">
    <property type="entry name" value="CoA-Trfase_III_dom_1_sf"/>
</dbReference>
<dbReference type="Gene3D" id="3.30.1540.10">
    <property type="entry name" value="formyl-coa transferase, domain 3"/>
    <property type="match status" value="1"/>
</dbReference>
<dbReference type="InterPro" id="IPR044855">
    <property type="entry name" value="CoA-Trfase_III_dom3_sf"/>
</dbReference>
<keyword evidence="1" id="KW-0808">Transferase</keyword>
<protein>
    <submittedName>
        <fullName evidence="3">L-carnitine dehydratase/bile acid-inducible protein F</fullName>
    </submittedName>
</protein>
<name>A0A170Q9Y6_9ZZZZ</name>
<dbReference type="SUPFAM" id="SSF89796">
    <property type="entry name" value="CoA-transferase family III (CaiB/BaiF)"/>
    <property type="match status" value="1"/>
</dbReference>
<dbReference type="PANTHER" id="PTHR48207">
    <property type="entry name" value="SUCCINATE--HYDROXYMETHYLGLUTARATE COA-TRANSFERASE"/>
    <property type="match status" value="1"/>
</dbReference>
<dbReference type="EMBL" id="FAXA01000209">
    <property type="protein sequence ID" value="CUV02257.1"/>
    <property type="molecule type" value="Genomic_DNA"/>
</dbReference>
<dbReference type="Gene3D" id="3.40.50.10540">
    <property type="entry name" value="Crotonobetainyl-coa:carnitine coa-transferase, domain 1"/>
    <property type="match status" value="1"/>
</dbReference>
<reference evidence="3" key="1">
    <citation type="submission" date="2015-10" db="EMBL/GenBank/DDBJ databases">
        <authorList>
            <person name="Gilbert D.G."/>
        </authorList>
    </citation>
    <scope>NUCLEOTIDE SEQUENCE</scope>
</reference>
<organism evidence="3">
    <name type="scientific">hydrothermal vent metagenome</name>
    <dbReference type="NCBI Taxonomy" id="652676"/>
    <lineage>
        <taxon>unclassified sequences</taxon>
        <taxon>metagenomes</taxon>
        <taxon>ecological metagenomes</taxon>
    </lineage>
</organism>
<dbReference type="InterPro" id="IPR050483">
    <property type="entry name" value="CoA-transferase_III_domain"/>
</dbReference>
<dbReference type="AlphaFoldDB" id="A0A170Q9Y6"/>
<sequence length="406" mass="44242">MNTSENTFPTAMGGLKVLEISSMVSGPFCGKLLASLGAEVIKIEPPKTGDPSRRRGPFPGDVPHPERSGMFLYLNTGKKSITLNLDDRKGWEILWELTGQVDVLAHDLSPSRATELGIGQERLAEGRPDLIATAITPYGSTGPYSEYVANDVNIFHAGGEGNLLPNGLALDVFPDRAPLAAGSMMGSYQGGLSAAVGLCGAIYAKWDGSPGQFVDCSTQEAELTIGYMPLQRLESEGVEEDRFSRFFRVGGVMPTTDGHIEVLTLEPRQWENLGHFLGDPDWAAPEKFQDPFTHGAEINRNLREWTADKTKDWLYHEGQAAGVPFAPFYTPGEVFESPHQRERGFFVSLDHPEAGTFDYAGPPYRMSETPPVLDRAPLLGEHNSELLQSLGYTGEEIVSLARSGVI</sequence>
<dbReference type="GO" id="GO:0008410">
    <property type="term" value="F:CoA-transferase activity"/>
    <property type="evidence" value="ECO:0007669"/>
    <property type="project" value="TreeGrafter"/>
</dbReference>
<feature type="region of interest" description="Disordered" evidence="2">
    <location>
        <begin position="44"/>
        <end position="63"/>
    </location>
</feature>
<dbReference type="PANTHER" id="PTHR48207:SF3">
    <property type="entry name" value="SUCCINATE--HYDROXYMETHYLGLUTARATE COA-TRANSFERASE"/>
    <property type="match status" value="1"/>
</dbReference>
<evidence type="ECO:0000256" key="1">
    <source>
        <dbReference type="ARBA" id="ARBA00022679"/>
    </source>
</evidence>